<dbReference type="PANTHER" id="PTHR46680">
    <property type="entry name" value="NF-KAPPA-B INHIBITOR ALPHA"/>
    <property type="match status" value="1"/>
</dbReference>
<dbReference type="GO" id="GO:0005524">
    <property type="term" value="F:ATP binding"/>
    <property type="evidence" value="ECO:0007669"/>
    <property type="project" value="InterPro"/>
</dbReference>
<dbReference type="Gene3D" id="1.10.510.10">
    <property type="entry name" value="Transferase(Phosphotransferase) domain 1"/>
    <property type="match status" value="1"/>
</dbReference>
<dbReference type="GO" id="GO:0071356">
    <property type="term" value="P:cellular response to tumor necrosis factor"/>
    <property type="evidence" value="ECO:0007669"/>
    <property type="project" value="TreeGrafter"/>
</dbReference>
<dbReference type="Gene3D" id="3.30.200.20">
    <property type="entry name" value="Phosphorylase Kinase, domain 1"/>
    <property type="match status" value="1"/>
</dbReference>
<evidence type="ECO:0000256" key="3">
    <source>
        <dbReference type="PROSITE-ProRule" id="PRU00023"/>
    </source>
</evidence>
<evidence type="ECO:0000256" key="2">
    <source>
        <dbReference type="ARBA" id="ARBA00023043"/>
    </source>
</evidence>
<organism evidence="7 8">
    <name type="scientific">Macrostomum lignano</name>
    <dbReference type="NCBI Taxonomy" id="282301"/>
    <lineage>
        <taxon>Eukaryota</taxon>
        <taxon>Metazoa</taxon>
        <taxon>Spiralia</taxon>
        <taxon>Lophotrochozoa</taxon>
        <taxon>Platyhelminthes</taxon>
        <taxon>Rhabditophora</taxon>
        <taxon>Macrostomorpha</taxon>
        <taxon>Macrostomida</taxon>
        <taxon>Macrostomidae</taxon>
        <taxon>Macrostomum</taxon>
    </lineage>
</organism>
<feature type="compositionally biased region" description="Low complexity" evidence="4">
    <location>
        <begin position="990"/>
        <end position="1029"/>
    </location>
</feature>
<dbReference type="Pfam" id="PF12796">
    <property type="entry name" value="Ank_2"/>
    <property type="match status" value="1"/>
</dbReference>
<feature type="compositionally biased region" description="Acidic residues" evidence="4">
    <location>
        <begin position="903"/>
        <end position="922"/>
    </location>
</feature>
<dbReference type="InterPro" id="IPR036770">
    <property type="entry name" value="Ankyrin_rpt-contain_sf"/>
</dbReference>
<keyword evidence="2 3" id="KW-0040">ANK repeat</keyword>
<dbReference type="InterPro" id="IPR051070">
    <property type="entry name" value="NF-kappa-B_inhibitor"/>
</dbReference>
<dbReference type="InterPro" id="IPR011009">
    <property type="entry name" value="Kinase-like_dom_sf"/>
</dbReference>
<dbReference type="Pfam" id="PF14800">
    <property type="entry name" value="DUF4481"/>
    <property type="match status" value="1"/>
</dbReference>
<dbReference type="SMART" id="SM00248">
    <property type="entry name" value="ANK"/>
    <property type="match status" value="5"/>
</dbReference>
<keyword evidence="1" id="KW-0677">Repeat</keyword>
<dbReference type="PROSITE" id="PS00108">
    <property type="entry name" value="PROTEIN_KINASE_ST"/>
    <property type="match status" value="1"/>
</dbReference>
<feature type="repeat" description="ANK" evidence="3">
    <location>
        <begin position="752"/>
        <end position="784"/>
    </location>
</feature>
<dbReference type="PROSITE" id="PS50088">
    <property type="entry name" value="ANK_REPEAT"/>
    <property type="match status" value="5"/>
</dbReference>
<feature type="compositionally biased region" description="Low complexity" evidence="4">
    <location>
        <begin position="90"/>
        <end position="106"/>
    </location>
</feature>
<feature type="repeat" description="ANK" evidence="3">
    <location>
        <begin position="785"/>
        <end position="817"/>
    </location>
</feature>
<feature type="compositionally biased region" description="Pro residues" evidence="4">
    <location>
        <begin position="979"/>
        <end position="989"/>
    </location>
</feature>
<feature type="compositionally biased region" description="Polar residues" evidence="4">
    <location>
        <begin position="1054"/>
        <end position="1078"/>
    </location>
</feature>
<keyword evidence="5" id="KW-1133">Transmembrane helix</keyword>
<evidence type="ECO:0000256" key="4">
    <source>
        <dbReference type="SAM" id="MobiDB-lite"/>
    </source>
</evidence>
<dbReference type="SMART" id="SM00220">
    <property type="entry name" value="S_TKc"/>
    <property type="match status" value="1"/>
</dbReference>
<feature type="repeat" description="ANK" evidence="3">
    <location>
        <begin position="719"/>
        <end position="751"/>
    </location>
</feature>
<protein>
    <submittedName>
        <fullName evidence="8">Protein kinase domain-containing protein</fullName>
    </submittedName>
</protein>
<dbReference type="PROSITE" id="PS50011">
    <property type="entry name" value="PROTEIN_KINASE_DOM"/>
    <property type="match status" value="1"/>
</dbReference>
<sequence>HIIGGHITRPHHRHIIGGHIIRGHTIEATFIRGHIIGGHIIRGPTHPRPHHQATSSSHIIRGHTIRGHIIEPHHPRPHPSEGHIEAITSSEATPSEATSSEATPSDEATHHRGHIIRGHIIRGHIIEATSSEATSSEATSSRHIIIEPHHREATPSETATRGEHQPALKLLDFLRAESTVSPGCSCSTRRLPDRLRPRAARISQATKAAWQFFPRKSACLKAACLSRIRTLINGSIVWIHKPSIFCCSARIDPMSMPCELQQFQVVWEWCLTANIAKCVDLLRRGPEGALGATLLFNRVFQYGLLICLSLLVVDSRHPGLAVQSERLHPYQRPQTFIPPMSRLPQAATALGPGIGMFFMIAWFFFIAGLLTWKLLRARRLNVHVNRLLLRRKILLTVLDYEYLTCSCDILTSHMTRMFDKPELLSKARFSRKLTRIIDQIRRSAMTSNDPSATALLGPETQQPPQLPPPTQQQQAAARESAAAEDAVGLHRLPAAQKKALAKFLFLSYSSQYCNWLLRHKLPRPRVQRHTQTNIPCVCQLAETINFGQECLINGDNAVCFIRYRRNTDCLADPDVRFCTSRGVGRAGERLVRQQPVVLSLRGRRAGRQSRAGGRKYSGLSEGRSGLSDPSAGPKADMTLPDMLAESPQRQQQALFRCVAQNDLGRVGELLRQSHVDVNGRDSDNHRMTPLMRAAWANLPDMIRLLLKAGARLDDSDSESGASALHIAARENASAAVAALIDAQANVDARDRVRRTPLMLCAALGHRTVGEQLLRAGADTDLQRDTGYTAMHLACERNHLDFARLLVEFGARLDIAANRQADCHTPFTLAARLGHVEMLRLLATRGATVAAQRCSLGTALQVAVRFSQDEAASFLSKLQKDRPPELPSASRCSTPRQASTISDSDTDTDESDTSEYDDTDSSSDLDTAATVSADGTLAPSSRAAPPRRQSLRPRLALGIRQGNFDAEKRASRGSTADPAPADPELPPPAPAQLRSPPQPCSSKPSTPSSPRTMSMPRTPVTSRTPSSPSTPSTPSPPIRPSLLPKRQTKYRTIRSSRICRNNGASEDDSPLNSPRSSGRQVHPLPAAAVAEAAEAARAAAANQFVAVKVVKLSANASPQQLQRVIRNEEKGVRLLSRLNHRNILKFLKTDRDHQGNFCIFTELLSGNSLAGILEEYGGICSALDYIHTRSPPVLHWDLKCSNVMLTNEGVIKLIDFGLAKEIAASMAANATEVVGTPCFIPPEILDGGNFTDKSDIWSLGCTSSRWPPGRHPTPTRRASTP</sequence>
<dbReference type="InterPro" id="IPR000719">
    <property type="entry name" value="Prot_kinase_dom"/>
</dbReference>
<dbReference type="WBParaSite" id="maker-uti_cns_0018896-snap-gene-0.2-mRNA-1">
    <property type="protein sequence ID" value="maker-uti_cns_0018896-snap-gene-0.2-mRNA-1"/>
    <property type="gene ID" value="maker-uti_cns_0018896-snap-gene-0.2"/>
</dbReference>
<name>A0A1I8IYK5_9PLAT</name>
<dbReference type="PANTHER" id="PTHR46680:SF3">
    <property type="entry name" value="NF-KAPPA-B INHIBITOR CACTUS"/>
    <property type="match status" value="1"/>
</dbReference>
<dbReference type="Pfam" id="PF00069">
    <property type="entry name" value="Pkinase"/>
    <property type="match status" value="1"/>
</dbReference>
<reference evidence="8" key="1">
    <citation type="submission" date="2016-11" db="UniProtKB">
        <authorList>
            <consortium name="WormBaseParasite"/>
        </authorList>
    </citation>
    <scope>IDENTIFICATION</scope>
</reference>
<evidence type="ECO:0000259" key="6">
    <source>
        <dbReference type="PROSITE" id="PS50011"/>
    </source>
</evidence>
<keyword evidence="7" id="KW-1185">Reference proteome</keyword>
<accession>A0A1I8IYK5</accession>
<proteinExistence type="predicted"/>
<dbReference type="Proteomes" id="UP000095280">
    <property type="component" value="Unplaced"/>
</dbReference>
<feature type="compositionally biased region" description="Low complexity" evidence="4">
    <location>
        <begin position="923"/>
        <end position="933"/>
    </location>
</feature>
<feature type="repeat" description="ANK" evidence="3">
    <location>
        <begin position="685"/>
        <end position="717"/>
    </location>
</feature>
<feature type="region of interest" description="Disordered" evidence="4">
    <location>
        <begin position="90"/>
        <end position="110"/>
    </location>
</feature>
<evidence type="ECO:0000256" key="1">
    <source>
        <dbReference type="ARBA" id="ARBA00022737"/>
    </source>
</evidence>
<evidence type="ECO:0000256" key="5">
    <source>
        <dbReference type="SAM" id="Phobius"/>
    </source>
</evidence>
<keyword evidence="5" id="KW-0472">Membrane</keyword>
<dbReference type="Gene3D" id="1.25.40.20">
    <property type="entry name" value="Ankyrin repeat-containing domain"/>
    <property type="match status" value="2"/>
</dbReference>
<feature type="domain" description="Protein kinase" evidence="6">
    <location>
        <begin position="1077"/>
        <end position="1280"/>
    </location>
</feature>
<feature type="transmembrane region" description="Helical" evidence="5">
    <location>
        <begin position="349"/>
        <end position="372"/>
    </location>
</feature>
<dbReference type="GO" id="GO:0004672">
    <property type="term" value="F:protein kinase activity"/>
    <property type="evidence" value="ECO:0007669"/>
    <property type="project" value="InterPro"/>
</dbReference>
<dbReference type="InterPro" id="IPR002110">
    <property type="entry name" value="Ankyrin_rpt"/>
</dbReference>
<dbReference type="Pfam" id="PF00023">
    <property type="entry name" value="Ank"/>
    <property type="match status" value="2"/>
</dbReference>
<dbReference type="SUPFAM" id="SSF48403">
    <property type="entry name" value="Ankyrin repeat"/>
    <property type="match status" value="1"/>
</dbReference>
<evidence type="ECO:0000313" key="7">
    <source>
        <dbReference type="Proteomes" id="UP000095280"/>
    </source>
</evidence>
<feature type="region of interest" description="Disordered" evidence="4">
    <location>
        <begin position="601"/>
        <end position="639"/>
    </location>
</feature>
<dbReference type="AlphaFoldDB" id="A0A1I8IYK5"/>
<dbReference type="GO" id="GO:0005829">
    <property type="term" value="C:cytosol"/>
    <property type="evidence" value="ECO:0007669"/>
    <property type="project" value="TreeGrafter"/>
</dbReference>
<dbReference type="InterPro" id="IPR008271">
    <property type="entry name" value="Ser/Thr_kinase_AS"/>
</dbReference>
<feature type="repeat" description="ANK" evidence="3">
    <location>
        <begin position="821"/>
        <end position="853"/>
    </location>
</feature>
<dbReference type="GO" id="GO:0051059">
    <property type="term" value="F:NF-kappaB binding"/>
    <property type="evidence" value="ECO:0007669"/>
    <property type="project" value="TreeGrafter"/>
</dbReference>
<feature type="region of interest" description="Disordered" evidence="4">
    <location>
        <begin position="875"/>
        <end position="1082"/>
    </location>
</feature>
<dbReference type="PROSITE" id="PS50297">
    <property type="entry name" value="ANK_REP_REGION"/>
    <property type="match status" value="4"/>
</dbReference>
<feature type="region of interest" description="Disordered" evidence="4">
    <location>
        <begin position="444"/>
        <end position="477"/>
    </location>
</feature>
<dbReference type="InterPro" id="IPR028054">
    <property type="entry name" value="DUF4481"/>
</dbReference>
<keyword evidence="5" id="KW-0812">Transmembrane</keyword>
<evidence type="ECO:0000313" key="8">
    <source>
        <dbReference type="WBParaSite" id="maker-uti_cns_0018896-snap-gene-0.2-mRNA-1"/>
    </source>
</evidence>
<dbReference type="SUPFAM" id="SSF56112">
    <property type="entry name" value="Protein kinase-like (PK-like)"/>
    <property type="match status" value="1"/>
</dbReference>